<dbReference type="EMBL" id="CP014782">
    <property type="protein sequence ID" value="AQS37180.1"/>
    <property type="molecule type" value="Genomic_DNA"/>
</dbReference>
<protein>
    <submittedName>
        <fullName evidence="1">Uncharacterized protein</fullName>
    </submittedName>
</protein>
<gene>
    <name evidence="1" type="ORF">Sps_02020</name>
</gene>
<sequence>MQQSINYTHYQGWQYISLYIGSRNADIIMQKKILPRSIIASIIFSTGLLTSPAHANPESDRLIANEPLQVTVNSNPIVTDTYRSSIFLNRGQRKVIWNTFKRPADYDQLAAFVAISYGDLLSVSCKISLFDGNNAQPFKVLDCRRSQQWNPTTPDVPVFNTSLRAKIELYNADFTKSGKRVSLILTPNFANQNDIDQDGLPAWFEMFHDLSDNDAASDIDQDSYTALEEYLGGSNPLDANSVPVNP</sequence>
<dbReference type="KEGG" id="spsw:Sps_02020"/>
<name>A0A1S6HNT2_9GAMM</name>
<accession>A0A1S6HNT2</accession>
<evidence type="ECO:0000313" key="2">
    <source>
        <dbReference type="Proteomes" id="UP000189545"/>
    </source>
</evidence>
<dbReference type="AlphaFoldDB" id="A0A1S6HNT2"/>
<proteinExistence type="predicted"/>
<evidence type="ECO:0000313" key="1">
    <source>
        <dbReference type="EMBL" id="AQS37180.1"/>
    </source>
</evidence>
<reference evidence="1 2" key="1">
    <citation type="submission" date="2016-03" db="EMBL/GenBank/DDBJ databases">
        <title>Complete genome sequence of Shewanella psychrophila WP2, a deep sea bacterium isolated from west Pacific sediment.</title>
        <authorList>
            <person name="Xu G."/>
            <person name="Jian H."/>
        </authorList>
    </citation>
    <scope>NUCLEOTIDE SEQUENCE [LARGE SCALE GENOMIC DNA]</scope>
    <source>
        <strain evidence="1 2">WP2</strain>
    </source>
</reference>
<dbReference type="Proteomes" id="UP000189545">
    <property type="component" value="Chromosome"/>
</dbReference>
<organism evidence="1 2">
    <name type="scientific">Shewanella psychrophila</name>
    <dbReference type="NCBI Taxonomy" id="225848"/>
    <lineage>
        <taxon>Bacteria</taxon>
        <taxon>Pseudomonadati</taxon>
        <taxon>Pseudomonadota</taxon>
        <taxon>Gammaproteobacteria</taxon>
        <taxon>Alteromonadales</taxon>
        <taxon>Shewanellaceae</taxon>
        <taxon>Shewanella</taxon>
    </lineage>
</organism>
<keyword evidence="2" id="KW-1185">Reference proteome</keyword>